<dbReference type="InterPro" id="IPR012135">
    <property type="entry name" value="Dihydroorotate_DH_1_2"/>
</dbReference>
<feature type="binding site" evidence="9">
    <location>
        <begin position="270"/>
        <end position="271"/>
    </location>
    <ligand>
        <name>FMN</name>
        <dbReference type="ChEBI" id="CHEBI:58210"/>
    </ligand>
</feature>
<feature type="binding site" evidence="9">
    <location>
        <position position="130"/>
    </location>
    <ligand>
        <name>FMN</name>
        <dbReference type="ChEBI" id="CHEBI:58210"/>
    </ligand>
</feature>
<dbReference type="Proteomes" id="UP001157733">
    <property type="component" value="Chromosome"/>
</dbReference>
<evidence type="ECO:0000259" key="10">
    <source>
        <dbReference type="Pfam" id="PF01180"/>
    </source>
</evidence>
<dbReference type="InterPro" id="IPR050074">
    <property type="entry name" value="DHO_dehydrogenase"/>
</dbReference>
<dbReference type="InterPro" id="IPR001295">
    <property type="entry name" value="Dihydroorotate_DH_CS"/>
</dbReference>
<evidence type="ECO:0000256" key="6">
    <source>
        <dbReference type="ARBA" id="ARBA00022643"/>
    </source>
</evidence>
<feature type="binding site" evidence="9">
    <location>
        <position position="48"/>
    </location>
    <ligand>
        <name>substrate</name>
    </ligand>
</feature>
<dbReference type="PIRSF" id="PIRSF000164">
    <property type="entry name" value="DHO_oxidase"/>
    <property type="match status" value="1"/>
</dbReference>
<feature type="binding site" evidence="9">
    <location>
        <position position="24"/>
    </location>
    <ligand>
        <name>FMN</name>
        <dbReference type="ChEBI" id="CHEBI:58210"/>
    </ligand>
</feature>
<feature type="binding site" evidence="9">
    <location>
        <begin position="48"/>
        <end position="49"/>
    </location>
    <ligand>
        <name>FMN</name>
        <dbReference type="ChEBI" id="CHEBI:58210"/>
    </ligand>
</feature>
<dbReference type="EMBL" id="OX336137">
    <property type="protein sequence ID" value="CAI2718154.1"/>
    <property type="molecule type" value="Genomic_DNA"/>
</dbReference>
<comment type="pathway">
    <text evidence="2 9">Pyrimidine metabolism; UMP biosynthesis via de novo pathway.</text>
</comment>
<dbReference type="InterPro" id="IPR049622">
    <property type="entry name" value="Dihydroorotate_DH_I"/>
</dbReference>
<dbReference type="GO" id="GO:0004589">
    <property type="term" value="F:dihydroorotate dehydrogenase (NAD+) activity"/>
    <property type="evidence" value="ECO:0007669"/>
    <property type="project" value="UniProtKB-EC"/>
</dbReference>
<feature type="active site" description="Nucleophile" evidence="9">
    <location>
        <position position="133"/>
    </location>
</feature>
<keyword evidence="7 9" id="KW-0665">Pyrimidine biosynthesis</keyword>
<proteinExistence type="inferred from homology"/>
<feature type="binding site" evidence="9">
    <location>
        <begin position="195"/>
        <end position="196"/>
    </location>
    <ligand>
        <name>substrate</name>
    </ligand>
</feature>
<sequence length="315" mass="33307">MGSAVDLSVNLGAFSLANPVLAASGTFGYGLEFAPFVDLNRLGGFCAKGLSLKPRLGNPAPRVVETASGMLNSIGLENVGFERFRDEKLPHLQMVSCRVVCNFFGDTVHEYEEMARALSTLERVDALEMNISCPNVEEGGVQFSSDPKTVEKVVAATRRATGKFLIVKLSPNVTDITVTARAAEAAGADALSLVNTCVGMVLDAETGKPYLGNANGTGGLSGPAIKPIALNMVYQTAQVVGIPIFGIGGIRTAEDAVEYMMAGASAVQVGTANYFDPRVTMKIIDGLKEWCVAHGVARIESICGRAWKERNDQGI</sequence>
<keyword evidence="6 9" id="KW-0288">FMN</keyword>
<feature type="domain" description="Dihydroorotate dehydrogenase catalytic" evidence="10">
    <location>
        <begin position="7"/>
        <end position="289"/>
    </location>
</feature>
<dbReference type="NCBIfam" id="TIGR01037">
    <property type="entry name" value="pyrD_sub1_fam"/>
    <property type="match status" value="1"/>
</dbReference>
<accession>A0ABM9HD49</accession>
<comment type="similarity">
    <text evidence="3 9">Belongs to the dihydroorotate dehydrogenase family. Type 1 subfamily.</text>
</comment>
<dbReference type="RefSeq" id="WP_282011061.1">
    <property type="nucleotide sequence ID" value="NZ_OX336137.1"/>
</dbReference>
<comment type="catalytic activity">
    <reaction evidence="9">
        <text>(S)-dihydroorotate + A = orotate + AH2</text>
        <dbReference type="Rhea" id="RHEA:18073"/>
        <dbReference type="ChEBI" id="CHEBI:13193"/>
        <dbReference type="ChEBI" id="CHEBI:17499"/>
        <dbReference type="ChEBI" id="CHEBI:30839"/>
        <dbReference type="ChEBI" id="CHEBI:30864"/>
    </reaction>
</comment>
<keyword evidence="5 9" id="KW-0285">Flavoprotein</keyword>
<evidence type="ECO:0000256" key="9">
    <source>
        <dbReference type="HAMAP-Rule" id="MF_00224"/>
    </source>
</evidence>
<dbReference type="NCBIfam" id="NF005574">
    <property type="entry name" value="PRK07259.1"/>
    <property type="match status" value="1"/>
</dbReference>
<dbReference type="CDD" id="cd04740">
    <property type="entry name" value="DHOD_1B_like"/>
    <property type="match status" value="1"/>
</dbReference>
<evidence type="ECO:0000256" key="4">
    <source>
        <dbReference type="ARBA" id="ARBA00022490"/>
    </source>
</evidence>
<evidence type="ECO:0000256" key="2">
    <source>
        <dbReference type="ARBA" id="ARBA00004725"/>
    </source>
</evidence>
<dbReference type="HAMAP" id="MF_00224">
    <property type="entry name" value="DHO_dh_type1"/>
    <property type="match status" value="1"/>
</dbReference>
<protein>
    <recommendedName>
        <fullName evidence="9">Dihydroorotate dehydrogenase</fullName>
        <shortName evidence="9">DHOD</shortName>
        <shortName evidence="9">DHODase</shortName>
        <shortName evidence="9">DHOdehase</shortName>
        <ecNumber evidence="9">1.3.-.-</ecNumber>
    </recommendedName>
</protein>
<feature type="binding site" evidence="9">
    <location>
        <position position="194"/>
    </location>
    <ligand>
        <name>FMN</name>
        <dbReference type="ChEBI" id="CHEBI:58210"/>
    </ligand>
</feature>
<dbReference type="InterPro" id="IPR033888">
    <property type="entry name" value="DHOD_1B"/>
</dbReference>
<feature type="binding site" evidence="9">
    <location>
        <position position="168"/>
    </location>
    <ligand>
        <name>FMN</name>
        <dbReference type="ChEBI" id="CHEBI:58210"/>
    </ligand>
</feature>
<dbReference type="InterPro" id="IPR013785">
    <property type="entry name" value="Aldolase_TIM"/>
</dbReference>
<dbReference type="InterPro" id="IPR005720">
    <property type="entry name" value="Dihydroorotate_DH_cat"/>
</dbReference>
<evidence type="ECO:0000256" key="5">
    <source>
        <dbReference type="ARBA" id="ARBA00022630"/>
    </source>
</evidence>
<feature type="binding site" evidence="9">
    <location>
        <position position="102"/>
    </location>
    <ligand>
        <name>FMN</name>
        <dbReference type="ChEBI" id="CHEBI:58210"/>
    </ligand>
</feature>
<comment type="function">
    <text evidence="9">Catalyzes the conversion of dihydroorotate to orotate.</text>
</comment>
<comment type="cofactor">
    <cofactor evidence="9">
        <name>FMN</name>
        <dbReference type="ChEBI" id="CHEBI:58210"/>
    </cofactor>
    <text evidence="9">Binds 1 FMN per subunit.</text>
</comment>
<dbReference type="Pfam" id="PF01180">
    <property type="entry name" value="DHO_dh"/>
    <property type="match status" value="1"/>
</dbReference>
<evidence type="ECO:0000313" key="12">
    <source>
        <dbReference type="Proteomes" id="UP001157733"/>
    </source>
</evidence>
<name>A0ABM9HD49_9BACT</name>
<keyword evidence="4 9" id="KW-0963">Cytoplasm</keyword>
<gene>
    <name evidence="9 11" type="primary">pyrD</name>
    <name evidence="11" type="ORF">NSPWAT_1295</name>
</gene>
<feature type="binding site" evidence="9">
    <location>
        <begin position="72"/>
        <end position="76"/>
    </location>
    <ligand>
        <name>substrate</name>
    </ligand>
</feature>
<keyword evidence="8 9" id="KW-0560">Oxidoreductase</keyword>
<dbReference type="SUPFAM" id="SSF51395">
    <property type="entry name" value="FMN-linked oxidoreductases"/>
    <property type="match status" value="1"/>
</dbReference>
<reference evidence="11 12" key="1">
    <citation type="submission" date="2022-09" db="EMBL/GenBank/DDBJ databases">
        <authorList>
            <person name="Kop L."/>
        </authorList>
    </citation>
    <scope>NUCLEOTIDE SEQUENCE [LARGE SCALE GENOMIC DNA]</scope>
    <source>
        <strain evidence="11 12">347</strain>
    </source>
</reference>
<dbReference type="PROSITE" id="PS00911">
    <property type="entry name" value="DHODEHASE_1"/>
    <property type="match status" value="1"/>
</dbReference>
<evidence type="ECO:0000256" key="3">
    <source>
        <dbReference type="ARBA" id="ARBA00008008"/>
    </source>
</evidence>
<comment type="subcellular location">
    <subcellularLocation>
        <location evidence="1 9">Cytoplasm</location>
    </subcellularLocation>
</comment>
<keyword evidence="12" id="KW-1185">Reference proteome</keyword>
<evidence type="ECO:0000256" key="8">
    <source>
        <dbReference type="ARBA" id="ARBA00023002"/>
    </source>
</evidence>
<dbReference type="InterPro" id="IPR024920">
    <property type="entry name" value="Dihydroorotate_DH_1"/>
</dbReference>
<dbReference type="PANTHER" id="PTHR48109">
    <property type="entry name" value="DIHYDROOROTATE DEHYDROGENASE (QUINONE), MITOCHONDRIAL-RELATED"/>
    <property type="match status" value="1"/>
</dbReference>
<organism evidence="11 12">
    <name type="scientific">Nitrospina watsonii</name>
    <dbReference type="NCBI Taxonomy" id="1323948"/>
    <lineage>
        <taxon>Bacteria</taxon>
        <taxon>Pseudomonadati</taxon>
        <taxon>Nitrospinota/Tectimicrobiota group</taxon>
        <taxon>Nitrospinota</taxon>
        <taxon>Nitrospinia</taxon>
        <taxon>Nitrospinales</taxon>
        <taxon>Nitrospinaceae</taxon>
        <taxon>Nitrospina</taxon>
    </lineage>
</organism>
<dbReference type="PANTHER" id="PTHR48109:SF1">
    <property type="entry name" value="DIHYDROOROTATE DEHYDROGENASE (FUMARATE)"/>
    <property type="match status" value="1"/>
</dbReference>
<evidence type="ECO:0000256" key="1">
    <source>
        <dbReference type="ARBA" id="ARBA00004496"/>
    </source>
</evidence>
<dbReference type="EC" id="1.3.-.-" evidence="9"/>
<feature type="binding site" evidence="9">
    <location>
        <position position="130"/>
    </location>
    <ligand>
        <name>substrate</name>
    </ligand>
</feature>
<feature type="binding site" evidence="9">
    <location>
        <position position="222"/>
    </location>
    <ligand>
        <name>FMN</name>
        <dbReference type="ChEBI" id="CHEBI:58210"/>
    </ligand>
</feature>
<evidence type="ECO:0000256" key="7">
    <source>
        <dbReference type="ARBA" id="ARBA00022975"/>
    </source>
</evidence>
<evidence type="ECO:0000313" key="11">
    <source>
        <dbReference type="EMBL" id="CAI2718154.1"/>
    </source>
</evidence>
<dbReference type="Gene3D" id="3.20.20.70">
    <property type="entry name" value="Aldolase class I"/>
    <property type="match status" value="1"/>
</dbReference>
<feature type="binding site" evidence="9">
    <location>
        <begin position="248"/>
        <end position="249"/>
    </location>
    <ligand>
        <name>FMN</name>
        <dbReference type="ChEBI" id="CHEBI:58210"/>
    </ligand>
</feature>